<evidence type="ECO:0000313" key="2">
    <source>
        <dbReference type="Proteomes" id="UP000242814"/>
    </source>
</evidence>
<protein>
    <submittedName>
        <fullName evidence="1">Uncharacterized protein</fullName>
    </submittedName>
</protein>
<dbReference type="AlphaFoldDB" id="A0A1D2JP23"/>
<dbReference type="EMBL" id="LZYO01000011">
    <property type="protein sequence ID" value="ODH44933.1"/>
    <property type="molecule type" value="Genomic_DNA"/>
</dbReference>
<name>A0A1D2JP23_PARBR</name>
<dbReference type="Proteomes" id="UP000242814">
    <property type="component" value="Unassembled WGS sequence"/>
</dbReference>
<reference evidence="1 2" key="1">
    <citation type="submission" date="2016-06" db="EMBL/GenBank/DDBJ databases">
        <authorList>
            <person name="Kjaerup R.B."/>
            <person name="Dalgaard T.S."/>
            <person name="Juul-Madsen H.R."/>
        </authorList>
    </citation>
    <scope>NUCLEOTIDE SEQUENCE [LARGE SCALE GENOMIC DNA]</scope>
    <source>
        <strain evidence="1 2">Pb300</strain>
    </source>
</reference>
<dbReference type="OrthoDB" id="10458908at2759"/>
<accession>A0A1D2JP23</accession>
<dbReference type="VEuPathDB" id="FungiDB:PABG_11923"/>
<gene>
    <name evidence="1" type="ORF">ACO22_00556</name>
</gene>
<organism evidence="1 2">
    <name type="scientific">Paracoccidioides brasiliensis</name>
    <dbReference type="NCBI Taxonomy" id="121759"/>
    <lineage>
        <taxon>Eukaryota</taxon>
        <taxon>Fungi</taxon>
        <taxon>Dikarya</taxon>
        <taxon>Ascomycota</taxon>
        <taxon>Pezizomycotina</taxon>
        <taxon>Eurotiomycetes</taxon>
        <taxon>Eurotiomycetidae</taxon>
        <taxon>Onygenales</taxon>
        <taxon>Ajellomycetaceae</taxon>
        <taxon>Paracoccidioides</taxon>
    </lineage>
</organism>
<evidence type="ECO:0000313" key="1">
    <source>
        <dbReference type="EMBL" id="ODH44933.1"/>
    </source>
</evidence>
<comment type="caution">
    <text evidence="1">The sequence shown here is derived from an EMBL/GenBank/DDBJ whole genome shotgun (WGS) entry which is preliminary data.</text>
</comment>
<sequence>MQHINNVLCPDQMLNAIRVRRRSTICTSKRVEDDRRAEFLRHELESRSGGQESTQNVCTSAGSLAMTPPVDHAIVLSITGCNLRSREICWTFQAHPTQTSGATGTAICARVKFPSPPRKISETMNVELHGMLFHLPESSTTWKWIPKVNPNKRGNVRSKDPNSIPPLPSIDMRMSFVEQPISCPAR</sequence>
<proteinExistence type="predicted"/>